<evidence type="ECO:0000313" key="2">
    <source>
        <dbReference type="WBParaSite" id="nRc.2.0.1.t24023-RA"/>
    </source>
</evidence>
<protein>
    <submittedName>
        <fullName evidence="2">Uncharacterized protein</fullName>
    </submittedName>
</protein>
<name>A0A915JBZ7_ROMCU</name>
<organism evidence="1 2">
    <name type="scientific">Romanomermis culicivorax</name>
    <name type="common">Nematode worm</name>
    <dbReference type="NCBI Taxonomy" id="13658"/>
    <lineage>
        <taxon>Eukaryota</taxon>
        <taxon>Metazoa</taxon>
        <taxon>Ecdysozoa</taxon>
        <taxon>Nematoda</taxon>
        <taxon>Enoplea</taxon>
        <taxon>Dorylaimia</taxon>
        <taxon>Mermithida</taxon>
        <taxon>Mermithoidea</taxon>
        <taxon>Mermithidae</taxon>
        <taxon>Romanomermis</taxon>
    </lineage>
</organism>
<evidence type="ECO:0000313" key="1">
    <source>
        <dbReference type="Proteomes" id="UP000887565"/>
    </source>
</evidence>
<sequence>MQYNIVQKYHTGQFQPRLSNCNGKIHNIPQETFKFHSTMLAIRNFTSEQYLVESTIDRSSLRKHALNIGIESGVVMPG</sequence>
<dbReference type="Proteomes" id="UP000887565">
    <property type="component" value="Unplaced"/>
</dbReference>
<reference evidence="2" key="1">
    <citation type="submission" date="2022-11" db="UniProtKB">
        <authorList>
            <consortium name="WormBaseParasite"/>
        </authorList>
    </citation>
    <scope>IDENTIFICATION</scope>
</reference>
<accession>A0A915JBZ7</accession>
<keyword evidence="1" id="KW-1185">Reference proteome</keyword>
<proteinExistence type="predicted"/>
<dbReference type="AlphaFoldDB" id="A0A915JBZ7"/>
<dbReference type="WBParaSite" id="nRc.2.0.1.t24023-RA">
    <property type="protein sequence ID" value="nRc.2.0.1.t24023-RA"/>
    <property type="gene ID" value="nRc.2.0.1.g24023"/>
</dbReference>